<accession>A0A242K369</accession>
<evidence type="ECO:0000259" key="2">
    <source>
        <dbReference type="Pfam" id="PF06605"/>
    </source>
</evidence>
<dbReference type="Gene3D" id="1.20.5.340">
    <property type="match status" value="1"/>
</dbReference>
<dbReference type="OrthoDB" id="4387735at2"/>
<organism evidence="3">
    <name type="scientific">Candidatus Enterococcus clewellii</name>
    <dbReference type="NCBI Taxonomy" id="1834193"/>
    <lineage>
        <taxon>Bacteria</taxon>
        <taxon>Bacillati</taxon>
        <taxon>Bacillota</taxon>
        <taxon>Bacilli</taxon>
        <taxon>Lactobacillales</taxon>
        <taxon>Enterococcaceae</taxon>
        <taxon>Enterococcus</taxon>
    </lineage>
</organism>
<dbReference type="InterPro" id="IPR010572">
    <property type="entry name" value="Tail_dom"/>
</dbReference>
<dbReference type="Gene3D" id="3.55.50.40">
    <property type="match status" value="1"/>
</dbReference>
<evidence type="ECO:0000256" key="1">
    <source>
        <dbReference type="SAM" id="Coils"/>
    </source>
</evidence>
<evidence type="ECO:0000313" key="3">
    <source>
        <dbReference type="EMBL" id="OTP13445.1"/>
    </source>
</evidence>
<evidence type="ECO:0000313" key="4">
    <source>
        <dbReference type="EMBL" id="WYJ90165.1"/>
    </source>
</evidence>
<dbReference type="RefSeq" id="WP_086349940.1">
    <property type="nucleotide sequence ID" value="NZ_CP147247.1"/>
</dbReference>
<reference evidence="3" key="1">
    <citation type="submission" date="2017-05" db="EMBL/GenBank/DDBJ databases">
        <title>The Genome Sequence of Enterococcus sp. 9E7_DIV0242.</title>
        <authorList>
            <consortium name="The Broad Institute Genomics Platform"/>
            <consortium name="The Broad Institute Genomic Center for Infectious Diseases"/>
            <person name="Earl A."/>
            <person name="Manson A."/>
            <person name="Schwartman J."/>
            <person name="Gilmore M."/>
            <person name="Abouelleil A."/>
            <person name="Cao P."/>
            <person name="Chapman S."/>
            <person name="Cusick C."/>
            <person name="Shea T."/>
            <person name="Young S."/>
            <person name="Neafsey D."/>
            <person name="Nusbaum C."/>
            <person name="Birren B."/>
        </authorList>
    </citation>
    <scope>NUCLEOTIDE SEQUENCE [LARGE SCALE GENOMIC DNA]</scope>
    <source>
        <strain evidence="3">9E7_DIV0242</strain>
    </source>
</reference>
<dbReference type="EMBL" id="NGMM01000005">
    <property type="protein sequence ID" value="OTP13445.1"/>
    <property type="molecule type" value="Genomic_DNA"/>
</dbReference>
<name>A0A242K369_9ENTE</name>
<reference evidence="4" key="2">
    <citation type="submission" date="2017-05" db="EMBL/GenBank/DDBJ databases">
        <authorList>
            <consortium name="The Broad Institute Genomics Platform"/>
            <consortium name="The Broad Institute Genomic Center for Infectious Diseases"/>
            <person name="Earl A."/>
            <person name="Manson A."/>
            <person name="Schwartman J."/>
            <person name="Gilmore M."/>
            <person name="Abouelleil A."/>
            <person name="Cao P."/>
            <person name="Chapman S."/>
            <person name="Cusick C."/>
            <person name="Shea T."/>
            <person name="Young S."/>
            <person name="Neafsey D."/>
            <person name="Nusbaum C."/>
            <person name="Birren B."/>
        </authorList>
    </citation>
    <scope>NUCLEOTIDE SEQUENCE</scope>
    <source>
        <strain evidence="4">9E7_DIV0242</strain>
    </source>
</reference>
<dbReference type="Pfam" id="PF06605">
    <property type="entry name" value="Prophage_tail"/>
    <property type="match status" value="1"/>
</dbReference>
<protein>
    <recommendedName>
        <fullName evidence="2">Tail spike domain-containing protein</fullName>
    </recommendedName>
</protein>
<proteinExistence type="predicted"/>
<evidence type="ECO:0000313" key="5">
    <source>
        <dbReference type="Proteomes" id="UP000195141"/>
    </source>
</evidence>
<keyword evidence="5" id="KW-1185">Reference proteome</keyword>
<sequence>MLNFINEKGNIVSALAKVKETKAVNGEKSLSGTIYPSDNSEVTGIDRGWKLKFNNEFYYITYALPIDLGNALEIEFDAVHEFFYDFSKSVVHEELNGSHTMLTYLEFIFKDSGYLYRLETFVSAFEKESFGLKNRLTLFNDIVNSTGVEFSVSGKVVRILDKVGTDLSTIVKKGFNLQDLKLEKNIGDFITYKKGYGAYYDEEDHSKGRLTVQYASPLVAVYGTLEGDPVIDERYTVSANLLSRITEDVENSYSISVQLDMEDLTLAGYEYEQPQEGDYIMAINKDLEFEKKIRIVSFSSEYDIDENLISHRVTCNSIGVIDRIDASESSIKKDIAESLQIAKDAKDTANTAAVSANGKNTIFYGPDEPKTSRVGDVWFQTVGEETVMKTWNGAEWVPVVDTKENKELKEATDQAKKLANEAAEEAQLATEKANDAIAEADNSKELAQQAKTDASNAASEALKAKADAASALSEITGVKTELSTEVKRIDGELSAKVSQTDYNALKGTVTSQGTAITANTTAISLKANKTDVDTLKDRVSKTESSLTLQSGQITALTTKTDGHTTQISSLQQTAAGLVSSVSQVESDIKNVSNRNLLFNSTWNLGDGGWLGFASGRYVKSPEEDKASSSLLYCGATTAGTSQMRSEPIYVEKGDIYTLAFDVKTNMWDAARNAVLFGVRIFPEKDTANSSANALQNVHLYTKSYFKATEVNVWKRLSHTFTVAESGYLRVLPYNGNTNTSAVHHYREVSLIKGSVAVSDWTAAAEDSATVTQISTIEQTINSIQLTVENKAEKSQITQLSDQINLRVSKNDVVNQINVSNESILIAGNKIQITGQTYIENSVIKTAMIANATITDAKIGSVSANKMTTGTLDASNVNVINLNASNITTGTLTGPNLSMNLITGEVLFRKGIIQNSTGKINIDLNNNLMFYKGSNFSTLFGEYGLIIYDGEPTTSFISKTDPKLKLGFGMFGYYPTGGQMPEIIGNNGVRVGSYKQTAVGGGTTSTFAGGMTVSAEGATVVSSASGQSLQLGYTSSAATVMGSAITLYTLNGTITARGNFSVTGTKNAIHEIEPNHWIATPAYETAESYLGDIGTATTEENIVKISIENLFGKVVNTDIEYHVFLSSYSDGGIVWVEDREKDFFIVKSNKPVVSFAWEIKAKRKGYENDRLEVVQL</sequence>
<gene>
    <name evidence="4" type="ORF">A5888_001893</name>
    <name evidence="3" type="ORF">A5888_002923</name>
</gene>
<reference evidence="4" key="3">
    <citation type="submission" date="2024-03" db="EMBL/GenBank/DDBJ databases">
        <title>The Genome Sequence of Enterococcus sp. DIV0242b.</title>
        <authorList>
            <consortium name="The Broad Institute Genomics Platform"/>
            <consortium name="The Broad Institute Microbial Omics Core"/>
            <consortium name="The Broad Institute Genomic Center for Infectious Diseases"/>
            <person name="Earl A."/>
            <person name="Manson A."/>
            <person name="Gilmore M."/>
            <person name="Schwartman J."/>
            <person name="Shea T."/>
            <person name="Abouelleil A."/>
            <person name="Cao P."/>
            <person name="Chapman S."/>
            <person name="Cusick C."/>
            <person name="Young S."/>
            <person name="Neafsey D."/>
            <person name="Nusbaum C."/>
            <person name="Birren B."/>
        </authorList>
    </citation>
    <scope>NUCLEOTIDE SEQUENCE</scope>
    <source>
        <strain evidence="4">9E7_DIV0242</strain>
    </source>
</reference>
<dbReference type="Proteomes" id="UP000195141">
    <property type="component" value="Chromosome"/>
</dbReference>
<dbReference type="AlphaFoldDB" id="A0A242K369"/>
<feature type="domain" description="Tail spike" evidence="2">
    <location>
        <begin position="83"/>
        <end position="301"/>
    </location>
</feature>
<keyword evidence="1" id="KW-0175">Coiled coil</keyword>
<dbReference type="EMBL" id="CP147247">
    <property type="protein sequence ID" value="WYJ90165.1"/>
    <property type="molecule type" value="Genomic_DNA"/>
</dbReference>
<feature type="coiled-coil region" evidence="1">
    <location>
        <begin position="401"/>
        <end position="453"/>
    </location>
</feature>